<evidence type="ECO:0000256" key="1">
    <source>
        <dbReference type="SAM" id="MobiDB-lite"/>
    </source>
</evidence>
<dbReference type="HOGENOM" id="CLU_1322131_0_0_1"/>
<feature type="compositionally biased region" description="Acidic residues" evidence="1">
    <location>
        <begin position="1"/>
        <end position="17"/>
    </location>
</feature>
<dbReference type="eggNOG" id="ENOG502TB7W">
    <property type="taxonomic scope" value="Eukaryota"/>
</dbReference>
<dbReference type="Proteomes" id="UP000007798">
    <property type="component" value="Unassembled WGS sequence"/>
</dbReference>
<dbReference type="PhylomeDB" id="B4MPF5"/>
<dbReference type="InParanoid" id="B4MPF5"/>
<dbReference type="FunCoup" id="B4MPF5">
    <property type="interactions" value="5"/>
</dbReference>
<reference evidence="2 3" key="1">
    <citation type="journal article" date="2007" name="Nature">
        <title>Evolution of genes and genomes on the Drosophila phylogeny.</title>
        <authorList>
            <consortium name="Drosophila 12 Genomes Consortium"/>
            <person name="Clark A.G."/>
            <person name="Eisen M.B."/>
            <person name="Smith D.R."/>
            <person name="Bergman C.M."/>
            <person name="Oliver B."/>
            <person name="Markow T.A."/>
            <person name="Kaufman T.C."/>
            <person name="Kellis M."/>
            <person name="Gelbart W."/>
            <person name="Iyer V.N."/>
            <person name="Pollard D.A."/>
            <person name="Sackton T.B."/>
            <person name="Larracuente A.M."/>
            <person name="Singh N.D."/>
            <person name="Abad J.P."/>
            <person name="Abt D.N."/>
            <person name="Adryan B."/>
            <person name="Aguade M."/>
            <person name="Akashi H."/>
            <person name="Anderson W.W."/>
            <person name="Aquadro C.F."/>
            <person name="Ardell D.H."/>
            <person name="Arguello R."/>
            <person name="Artieri C.G."/>
            <person name="Barbash D.A."/>
            <person name="Barker D."/>
            <person name="Barsanti P."/>
            <person name="Batterham P."/>
            <person name="Batzoglou S."/>
            <person name="Begun D."/>
            <person name="Bhutkar A."/>
            <person name="Blanco E."/>
            <person name="Bosak S.A."/>
            <person name="Bradley R.K."/>
            <person name="Brand A.D."/>
            <person name="Brent M.R."/>
            <person name="Brooks A.N."/>
            <person name="Brown R.H."/>
            <person name="Butlin R.K."/>
            <person name="Caggese C."/>
            <person name="Calvi B.R."/>
            <person name="Bernardo de Carvalho A."/>
            <person name="Caspi A."/>
            <person name="Castrezana S."/>
            <person name="Celniker S.E."/>
            <person name="Chang J.L."/>
            <person name="Chapple C."/>
            <person name="Chatterji S."/>
            <person name="Chinwalla A."/>
            <person name="Civetta A."/>
            <person name="Clifton S.W."/>
            <person name="Comeron J.M."/>
            <person name="Costello J.C."/>
            <person name="Coyne J.A."/>
            <person name="Daub J."/>
            <person name="David R.G."/>
            <person name="Delcher A.L."/>
            <person name="Delehaunty K."/>
            <person name="Do C.B."/>
            <person name="Ebling H."/>
            <person name="Edwards K."/>
            <person name="Eickbush T."/>
            <person name="Evans J.D."/>
            <person name="Filipski A."/>
            <person name="Findeiss S."/>
            <person name="Freyhult E."/>
            <person name="Fulton L."/>
            <person name="Fulton R."/>
            <person name="Garcia A.C."/>
            <person name="Gardiner A."/>
            <person name="Garfield D.A."/>
            <person name="Garvin B.E."/>
            <person name="Gibson G."/>
            <person name="Gilbert D."/>
            <person name="Gnerre S."/>
            <person name="Godfrey J."/>
            <person name="Good R."/>
            <person name="Gotea V."/>
            <person name="Gravely B."/>
            <person name="Greenberg A.J."/>
            <person name="Griffiths-Jones S."/>
            <person name="Gross S."/>
            <person name="Guigo R."/>
            <person name="Gustafson E.A."/>
            <person name="Haerty W."/>
            <person name="Hahn M.W."/>
            <person name="Halligan D.L."/>
            <person name="Halpern A.L."/>
            <person name="Halter G.M."/>
            <person name="Han M.V."/>
            <person name="Heger A."/>
            <person name="Hillier L."/>
            <person name="Hinrichs A.S."/>
            <person name="Holmes I."/>
            <person name="Hoskins R.A."/>
            <person name="Hubisz M.J."/>
            <person name="Hultmark D."/>
            <person name="Huntley M.A."/>
            <person name="Jaffe D.B."/>
            <person name="Jagadeeshan S."/>
            <person name="Jeck W.R."/>
            <person name="Johnson J."/>
            <person name="Jones C.D."/>
            <person name="Jordan W.C."/>
            <person name="Karpen G.H."/>
            <person name="Kataoka E."/>
            <person name="Keightley P.D."/>
            <person name="Kheradpour P."/>
            <person name="Kirkness E.F."/>
            <person name="Koerich L.B."/>
            <person name="Kristiansen K."/>
            <person name="Kudrna D."/>
            <person name="Kulathinal R.J."/>
            <person name="Kumar S."/>
            <person name="Kwok R."/>
            <person name="Lander E."/>
            <person name="Langley C.H."/>
            <person name="Lapoint R."/>
            <person name="Lazzaro B.P."/>
            <person name="Lee S.J."/>
            <person name="Levesque L."/>
            <person name="Li R."/>
            <person name="Lin C.F."/>
            <person name="Lin M.F."/>
            <person name="Lindblad-Toh K."/>
            <person name="Llopart A."/>
            <person name="Long M."/>
            <person name="Low L."/>
            <person name="Lozovsky E."/>
            <person name="Lu J."/>
            <person name="Luo M."/>
            <person name="Machado C.A."/>
            <person name="Makalowski W."/>
            <person name="Marzo M."/>
            <person name="Matsuda M."/>
            <person name="Matzkin L."/>
            <person name="McAllister B."/>
            <person name="McBride C.S."/>
            <person name="McKernan B."/>
            <person name="McKernan K."/>
            <person name="Mendez-Lago M."/>
            <person name="Minx P."/>
            <person name="Mollenhauer M.U."/>
            <person name="Montooth K."/>
            <person name="Mount S.M."/>
            <person name="Mu X."/>
            <person name="Myers E."/>
            <person name="Negre B."/>
            <person name="Newfeld S."/>
            <person name="Nielsen R."/>
            <person name="Noor M.A."/>
            <person name="O'Grady P."/>
            <person name="Pachter L."/>
            <person name="Papaceit M."/>
            <person name="Parisi M.J."/>
            <person name="Parisi M."/>
            <person name="Parts L."/>
            <person name="Pedersen J.S."/>
            <person name="Pesole G."/>
            <person name="Phillippy A.M."/>
            <person name="Ponting C.P."/>
            <person name="Pop M."/>
            <person name="Porcelli D."/>
            <person name="Powell J.R."/>
            <person name="Prohaska S."/>
            <person name="Pruitt K."/>
            <person name="Puig M."/>
            <person name="Quesneville H."/>
            <person name="Ram K.R."/>
            <person name="Rand D."/>
            <person name="Rasmussen M.D."/>
            <person name="Reed L.K."/>
            <person name="Reenan R."/>
            <person name="Reily A."/>
            <person name="Remington K.A."/>
            <person name="Rieger T.T."/>
            <person name="Ritchie M.G."/>
            <person name="Robin C."/>
            <person name="Rogers Y.H."/>
            <person name="Rohde C."/>
            <person name="Rozas J."/>
            <person name="Rubenfield M.J."/>
            <person name="Ruiz A."/>
            <person name="Russo S."/>
            <person name="Salzberg S.L."/>
            <person name="Sanchez-Gracia A."/>
            <person name="Saranga D.J."/>
            <person name="Sato H."/>
            <person name="Schaeffer S.W."/>
            <person name="Schatz M.C."/>
            <person name="Schlenke T."/>
            <person name="Schwartz R."/>
            <person name="Segarra C."/>
            <person name="Singh R.S."/>
            <person name="Sirot L."/>
            <person name="Sirota M."/>
            <person name="Sisneros N.B."/>
            <person name="Smith C.D."/>
            <person name="Smith T.F."/>
            <person name="Spieth J."/>
            <person name="Stage D.E."/>
            <person name="Stark A."/>
            <person name="Stephan W."/>
            <person name="Strausberg R.L."/>
            <person name="Strempel S."/>
            <person name="Sturgill D."/>
            <person name="Sutton G."/>
            <person name="Sutton G.G."/>
            <person name="Tao W."/>
            <person name="Teichmann S."/>
            <person name="Tobari Y.N."/>
            <person name="Tomimura Y."/>
            <person name="Tsolas J.M."/>
            <person name="Valente V.L."/>
            <person name="Venter E."/>
            <person name="Venter J.C."/>
            <person name="Vicario S."/>
            <person name="Vieira F.G."/>
            <person name="Vilella A.J."/>
            <person name="Villasante A."/>
            <person name="Walenz B."/>
            <person name="Wang J."/>
            <person name="Wasserman M."/>
            <person name="Watts T."/>
            <person name="Wilson D."/>
            <person name="Wilson R.K."/>
            <person name="Wing R.A."/>
            <person name="Wolfner M.F."/>
            <person name="Wong A."/>
            <person name="Wong G.K."/>
            <person name="Wu C.I."/>
            <person name="Wu G."/>
            <person name="Yamamoto D."/>
            <person name="Yang H.P."/>
            <person name="Yang S.P."/>
            <person name="Yorke J.A."/>
            <person name="Yoshida K."/>
            <person name="Zdobnov E."/>
            <person name="Zhang P."/>
            <person name="Zhang Y."/>
            <person name="Zimin A.V."/>
            <person name="Baldwin J."/>
            <person name="Abdouelleil A."/>
            <person name="Abdulkadir J."/>
            <person name="Abebe A."/>
            <person name="Abera B."/>
            <person name="Abreu J."/>
            <person name="Acer S.C."/>
            <person name="Aftuck L."/>
            <person name="Alexander A."/>
            <person name="An P."/>
            <person name="Anderson E."/>
            <person name="Anderson S."/>
            <person name="Arachi H."/>
            <person name="Azer M."/>
            <person name="Bachantsang P."/>
            <person name="Barry A."/>
            <person name="Bayul T."/>
            <person name="Berlin A."/>
            <person name="Bessette D."/>
            <person name="Bloom T."/>
            <person name="Blye J."/>
            <person name="Boguslavskiy L."/>
            <person name="Bonnet C."/>
            <person name="Boukhgalter B."/>
            <person name="Bourzgui I."/>
            <person name="Brown A."/>
            <person name="Cahill P."/>
            <person name="Channer S."/>
            <person name="Cheshatsang Y."/>
            <person name="Chuda L."/>
            <person name="Citroen M."/>
            <person name="Collymore A."/>
            <person name="Cooke P."/>
            <person name="Costello M."/>
            <person name="D'Aco K."/>
            <person name="Daza R."/>
            <person name="De Haan G."/>
            <person name="DeGray S."/>
            <person name="DeMaso C."/>
            <person name="Dhargay N."/>
            <person name="Dooley K."/>
            <person name="Dooley E."/>
            <person name="Doricent M."/>
            <person name="Dorje P."/>
            <person name="Dorjee K."/>
            <person name="Dupes A."/>
            <person name="Elong R."/>
            <person name="Falk J."/>
            <person name="Farina A."/>
            <person name="Faro S."/>
            <person name="Ferguson D."/>
            <person name="Fisher S."/>
            <person name="Foley C.D."/>
            <person name="Franke A."/>
            <person name="Friedrich D."/>
            <person name="Gadbois L."/>
            <person name="Gearin G."/>
            <person name="Gearin C.R."/>
            <person name="Giannoukos G."/>
            <person name="Goode T."/>
            <person name="Graham J."/>
            <person name="Grandbois E."/>
            <person name="Grewal S."/>
            <person name="Gyaltsen K."/>
            <person name="Hafez N."/>
            <person name="Hagos B."/>
            <person name="Hall J."/>
            <person name="Henson C."/>
            <person name="Hollinger A."/>
            <person name="Honan T."/>
            <person name="Huard M.D."/>
            <person name="Hughes L."/>
            <person name="Hurhula B."/>
            <person name="Husby M.E."/>
            <person name="Kamat A."/>
            <person name="Kanga B."/>
            <person name="Kashin S."/>
            <person name="Khazanovich D."/>
            <person name="Kisner P."/>
            <person name="Lance K."/>
            <person name="Lara M."/>
            <person name="Lee W."/>
            <person name="Lennon N."/>
            <person name="Letendre F."/>
            <person name="LeVine R."/>
            <person name="Lipovsky A."/>
            <person name="Liu X."/>
            <person name="Liu J."/>
            <person name="Liu S."/>
            <person name="Lokyitsang T."/>
            <person name="Lokyitsang Y."/>
            <person name="Lubonja R."/>
            <person name="Lui A."/>
            <person name="MacDonald P."/>
            <person name="Magnisalis V."/>
            <person name="Maru K."/>
            <person name="Matthews C."/>
            <person name="McCusker W."/>
            <person name="McDonough S."/>
            <person name="Mehta T."/>
            <person name="Meldrim J."/>
            <person name="Meneus L."/>
            <person name="Mihai O."/>
            <person name="Mihalev A."/>
            <person name="Mihova T."/>
            <person name="Mittelman R."/>
            <person name="Mlenga V."/>
            <person name="Montmayeur A."/>
            <person name="Mulrain L."/>
            <person name="Navidi A."/>
            <person name="Naylor J."/>
            <person name="Negash T."/>
            <person name="Nguyen T."/>
            <person name="Nguyen N."/>
            <person name="Nicol R."/>
            <person name="Norbu C."/>
            <person name="Norbu N."/>
            <person name="Novod N."/>
            <person name="O'Neill B."/>
            <person name="Osman S."/>
            <person name="Markiewicz E."/>
            <person name="Oyono O.L."/>
            <person name="Patti C."/>
            <person name="Phunkhang P."/>
            <person name="Pierre F."/>
            <person name="Priest M."/>
            <person name="Raghuraman S."/>
            <person name="Rege F."/>
            <person name="Reyes R."/>
            <person name="Rise C."/>
            <person name="Rogov P."/>
            <person name="Ross K."/>
            <person name="Ryan E."/>
            <person name="Settipalli S."/>
            <person name="Shea T."/>
            <person name="Sherpa N."/>
            <person name="Shi L."/>
            <person name="Shih D."/>
            <person name="Sparrow T."/>
            <person name="Spaulding J."/>
            <person name="Stalker J."/>
            <person name="Stange-Thomann N."/>
            <person name="Stavropoulos S."/>
            <person name="Stone C."/>
            <person name="Strader C."/>
            <person name="Tesfaye S."/>
            <person name="Thomson T."/>
            <person name="Thoulutsang Y."/>
            <person name="Thoulutsang D."/>
            <person name="Topham K."/>
            <person name="Topping I."/>
            <person name="Tsamla T."/>
            <person name="Vassiliev H."/>
            <person name="Vo A."/>
            <person name="Wangchuk T."/>
            <person name="Wangdi T."/>
            <person name="Weiand M."/>
            <person name="Wilkinson J."/>
            <person name="Wilson A."/>
            <person name="Yadav S."/>
            <person name="Young G."/>
            <person name="Yu Q."/>
            <person name="Zembek L."/>
            <person name="Zhong D."/>
            <person name="Zimmer A."/>
            <person name="Zwirko Z."/>
            <person name="Jaffe D.B."/>
            <person name="Alvarez P."/>
            <person name="Brockman W."/>
            <person name="Butler J."/>
            <person name="Chin C."/>
            <person name="Gnerre S."/>
            <person name="Grabherr M."/>
            <person name="Kleber M."/>
            <person name="Mauceli E."/>
            <person name="MacCallum I."/>
        </authorList>
    </citation>
    <scope>NUCLEOTIDE SEQUENCE [LARGE SCALE GENOMIC DNA]</scope>
    <source>
        <strain evidence="3">Tucson 14030-0811.24</strain>
    </source>
</reference>
<organism evidence="3">
    <name type="scientific">Drosophila willistoni</name>
    <name type="common">Fruit fly</name>
    <dbReference type="NCBI Taxonomy" id="7260"/>
    <lineage>
        <taxon>Eukaryota</taxon>
        <taxon>Metazoa</taxon>
        <taxon>Ecdysozoa</taxon>
        <taxon>Arthropoda</taxon>
        <taxon>Hexapoda</taxon>
        <taxon>Insecta</taxon>
        <taxon>Pterygota</taxon>
        <taxon>Neoptera</taxon>
        <taxon>Endopterygota</taxon>
        <taxon>Diptera</taxon>
        <taxon>Brachycera</taxon>
        <taxon>Muscomorpha</taxon>
        <taxon>Ephydroidea</taxon>
        <taxon>Drosophilidae</taxon>
        <taxon>Drosophila</taxon>
        <taxon>Sophophora</taxon>
    </lineage>
</organism>
<name>B4MPF5_DROWI</name>
<sequence>MSLREEQDEDVEVSAEEEPTKTNPPTFWYDINEVIEESICPSCGRPMTKFKNRCAHIKRCFAIRKLGPVYRIKGYMECKCGMLINDNPKAQKLHVCAGEVPAFEPHINYNPPVPNESIATSEPQLPILPLKPKHRVRNFDLSATNTEPDVDCDVYSIERQDSDSNDIIVAVKICSKLRQKPTSKVDMVIKKRLMQLPGYQNDVS</sequence>
<dbReference type="EMBL" id="CH963849">
    <property type="protein sequence ID" value="EDW73994.1"/>
    <property type="molecule type" value="Genomic_DNA"/>
</dbReference>
<keyword evidence="3" id="KW-1185">Reference proteome</keyword>
<protein>
    <submittedName>
        <fullName evidence="2">GK21693</fullName>
    </submittedName>
</protein>
<gene>
    <name evidence="2" type="primary">Dwil\GK21693</name>
    <name evidence="2" type="ORF">Dwil_GK21693</name>
</gene>
<feature type="region of interest" description="Disordered" evidence="1">
    <location>
        <begin position="1"/>
        <end position="23"/>
    </location>
</feature>
<dbReference type="AlphaFoldDB" id="B4MPF5"/>
<accession>B4MPF5</accession>
<evidence type="ECO:0000313" key="2">
    <source>
        <dbReference type="EMBL" id="EDW73994.1"/>
    </source>
</evidence>
<dbReference type="OrthoDB" id="7882387at2759"/>
<proteinExistence type="predicted"/>
<evidence type="ECO:0000313" key="3">
    <source>
        <dbReference type="Proteomes" id="UP000007798"/>
    </source>
</evidence>
<dbReference type="KEGG" id="dwi:6640353"/>